<evidence type="ECO:0000256" key="1">
    <source>
        <dbReference type="ARBA" id="ARBA00005254"/>
    </source>
</evidence>
<proteinExistence type="inferred from homology"/>
<dbReference type="PANTHER" id="PTHR11941:SF54">
    <property type="entry name" value="ENOYL-COA HYDRATASE, MITOCHONDRIAL"/>
    <property type="match status" value="1"/>
</dbReference>
<dbReference type="STRING" id="582402.Hbal_1424"/>
<dbReference type="InterPro" id="IPR018376">
    <property type="entry name" value="Enoyl-CoA_hyd/isom_CS"/>
</dbReference>
<dbReference type="Gene3D" id="3.90.226.10">
    <property type="entry name" value="2-enoyl-CoA Hydratase, Chain A, domain 1"/>
    <property type="match status" value="1"/>
</dbReference>
<dbReference type="GO" id="GO:0006635">
    <property type="term" value="P:fatty acid beta-oxidation"/>
    <property type="evidence" value="ECO:0007669"/>
    <property type="project" value="TreeGrafter"/>
</dbReference>
<dbReference type="GO" id="GO:0016829">
    <property type="term" value="F:lyase activity"/>
    <property type="evidence" value="ECO:0007669"/>
    <property type="project" value="UniProtKB-KW"/>
</dbReference>
<accession>C6XJ20</accession>
<evidence type="ECO:0000313" key="5">
    <source>
        <dbReference type="Proteomes" id="UP000002745"/>
    </source>
</evidence>
<name>C6XJ20_HIRBI</name>
<dbReference type="InterPro" id="IPR001753">
    <property type="entry name" value="Enoyl-CoA_hydra/iso"/>
</dbReference>
<dbReference type="Pfam" id="PF00378">
    <property type="entry name" value="ECH_1"/>
    <property type="match status" value="1"/>
</dbReference>
<evidence type="ECO:0000256" key="2">
    <source>
        <dbReference type="ARBA" id="ARBA00023239"/>
    </source>
</evidence>
<dbReference type="KEGG" id="hba:Hbal_1424"/>
<dbReference type="InterPro" id="IPR029045">
    <property type="entry name" value="ClpP/crotonase-like_dom_sf"/>
</dbReference>
<evidence type="ECO:0000256" key="3">
    <source>
        <dbReference type="RuleBase" id="RU003707"/>
    </source>
</evidence>
<dbReference type="Proteomes" id="UP000002745">
    <property type="component" value="Chromosome"/>
</dbReference>
<keyword evidence="2" id="KW-0456">Lyase</keyword>
<dbReference type="GO" id="GO:0016853">
    <property type="term" value="F:isomerase activity"/>
    <property type="evidence" value="ECO:0007669"/>
    <property type="project" value="UniProtKB-KW"/>
</dbReference>
<dbReference type="OrthoDB" id="5730382at2"/>
<keyword evidence="4" id="KW-0413">Isomerase</keyword>
<dbReference type="PROSITE" id="PS00166">
    <property type="entry name" value="ENOYL_COA_HYDRATASE"/>
    <property type="match status" value="1"/>
</dbReference>
<reference evidence="5" key="1">
    <citation type="journal article" date="2011" name="J. Bacteriol.">
        <title>Genome sequences of eight morphologically diverse alphaproteobacteria.</title>
        <authorList>
            <consortium name="US DOE Joint Genome Institute"/>
            <person name="Brown P.J."/>
            <person name="Kysela D.T."/>
            <person name="Buechlein A."/>
            <person name="Hemmerich C."/>
            <person name="Brun Y.V."/>
        </authorList>
    </citation>
    <scope>NUCLEOTIDE SEQUENCE [LARGE SCALE GENOMIC DNA]</scope>
    <source>
        <strain evidence="5">ATCC 49814 / DSM 5838 / IFAM 1418</strain>
    </source>
</reference>
<dbReference type="RefSeq" id="WP_015827265.1">
    <property type="nucleotide sequence ID" value="NC_012982.1"/>
</dbReference>
<dbReference type="EMBL" id="CP001678">
    <property type="protein sequence ID" value="ACT59115.1"/>
    <property type="molecule type" value="Genomic_DNA"/>
</dbReference>
<dbReference type="PANTHER" id="PTHR11941">
    <property type="entry name" value="ENOYL-COA HYDRATASE-RELATED"/>
    <property type="match status" value="1"/>
</dbReference>
<keyword evidence="5" id="KW-1185">Reference proteome</keyword>
<dbReference type="AlphaFoldDB" id="C6XJ20"/>
<sequence length="261" mass="28235">MTQSVYQDFNGPIAEIVLNRPQKRNALSIDMWAAIPPLIDQAENNKEIKVVILHGGDAGNFAAGADISEFAKIYNTPETTKASGETIAKALHAIENCSKPTISAIDGICVGGGVSLAMATDIRIASEDSKFGITPSKLGIVYPVGDTKRLLRAVGAATAKDLLFTARLIPAQEALDKKLIDRLATDQTALQSARALSHEISNVSQWSLRATKKMINGIMNEGWDSNSEEAEALFLEGFANEDYQDGHKAFLEKRPAKFTFK</sequence>
<dbReference type="CDD" id="cd06558">
    <property type="entry name" value="crotonase-like"/>
    <property type="match status" value="1"/>
</dbReference>
<protein>
    <submittedName>
        <fullName evidence="4">Enoyl-CoA hydratase/isomerase</fullName>
    </submittedName>
</protein>
<dbReference type="eggNOG" id="COG1024">
    <property type="taxonomic scope" value="Bacteria"/>
</dbReference>
<gene>
    <name evidence="4" type="ordered locus">Hbal_1424</name>
</gene>
<dbReference type="Gene3D" id="1.10.12.10">
    <property type="entry name" value="Lyase 2-enoyl-coa Hydratase, Chain A, domain 2"/>
    <property type="match status" value="1"/>
</dbReference>
<organism evidence="4 5">
    <name type="scientific">Hirschia baltica (strain ATCC 49814 / DSM 5838 / IFAM 1418)</name>
    <dbReference type="NCBI Taxonomy" id="582402"/>
    <lineage>
        <taxon>Bacteria</taxon>
        <taxon>Pseudomonadati</taxon>
        <taxon>Pseudomonadota</taxon>
        <taxon>Alphaproteobacteria</taxon>
        <taxon>Hyphomonadales</taxon>
        <taxon>Hyphomonadaceae</taxon>
        <taxon>Hirschia</taxon>
    </lineage>
</organism>
<dbReference type="HOGENOM" id="CLU_009834_7_3_5"/>
<dbReference type="InterPro" id="IPR014748">
    <property type="entry name" value="Enoyl-CoA_hydra_C"/>
</dbReference>
<dbReference type="SUPFAM" id="SSF52096">
    <property type="entry name" value="ClpP/crotonase"/>
    <property type="match status" value="1"/>
</dbReference>
<evidence type="ECO:0000313" key="4">
    <source>
        <dbReference type="EMBL" id="ACT59115.1"/>
    </source>
</evidence>
<comment type="similarity">
    <text evidence="1 3">Belongs to the enoyl-CoA hydratase/isomerase family.</text>
</comment>